<gene>
    <name evidence="13" type="ORF">CEE37_06955</name>
</gene>
<keyword evidence="6" id="KW-0479">Metal-binding</keyword>
<dbReference type="GO" id="GO:0046872">
    <property type="term" value="F:metal ion binding"/>
    <property type="evidence" value="ECO:0007669"/>
    <property type="project" value="UniProtKB-KW"/>
</dbReference>
<sequence length="245" mass="27762">MRDKIRDYFEYLSLFESELYLDKLPEGSLDKIPQPELDTSVSPGSGGLNPYPSHAPYDSLEVMESQVKGCLRCPLGSQRNKFVFGTGSSRARVVFIGEAPGAREDLKGEPFVGRAGELLNQMLQQIGWQRSDFYICNILKCRPPNNRDPQPDEISQCEPFLHEQLRLLDPLWLVALGRVSAQVLLRTKAPLRALRGRVHNYRDKPFWIIYHPAALLRNQNLMSEAHQDLLTLKRMVESGEGLSGV</sequence>
<dbReference type="NCBIfam" id="TIGR00758">
    <property type="entry name" value="UDG_fam4"/>
    <property type="match status" value="1"/>
</dbReference>
<evidence type="ECO:0000256" key="2">
    <source>
        <dbReference type="ARBA" id="ARBA00006521"/>
    </source>
</evidence>
<evidence type="ECO:0000256" key="1">
    <source>
        <dbReference type="ARBA" id="ARBA00001400"/>
    </source>
</evidence>
<evidence type="ECO:0000313" key="14">
    <source>
        <dbReference type="Proteomes" id="UP000319619"/>
    </source>
</evidence>
<comment type="similarity">
    <text evidence="2">Belongs to the uracil-DNA glycosylase (UDG) superfamily. Type 4 (UDGa) family.</text>
</comment>
<dbReference type="GO" id="GO:0006281">
    <property type="term" value="P:DNA repair"/>
    <property type="evidence" value="ECO:0007669"/>
    <property type="project" value="UniProtKB-KW"/>
</dbReference>
<proteinExistence type="inferred from homology"/>
<dbReference type="EMBL" id="NJBN01000004">
    <property type="protein sequence ID" value="TKJ40696.1"/>
    <property type="molecule type" value="Genomic_DNA"/>
</dbReference>
<dbReference type="Pfam" id="PF03167">
    <property type="entry name" value="UDG"/>
    <property type="match status" value="1"/>
</dbReference>
<dbReference type="SMART" id="SM00987">
    <property type="entry name" value="UreE_C"/>
    <property type="match status" value="1"/>
</dbReference>
<keyword evidence="9" id="KW-0408">Iron</keyword>
<comment type="catalytic activity">
    <reaction evidence="1">
        <text>Hydrolyzes single-stranded DNA or mismatched double-stranded DNA and polynucleotides, releasing free uracil.</text>
        <dbReference type="EC" id="3.2.2.27"/>
    </reaction>
</comment>
<evidence type="ECO:0000256" key="8">
    <source>
        <dbReference type="ARBA" id="ARBA00022801"/>
    </source>
</evidence>
<keyword evidence="7" id="KW-0227">DNA damage</keyword>
<keyword evidence="5" id="KW-0004">4Fe-4S</keyword>
<dbReference type="InterPro" id="IPR036895">
    <property type="entry name" value="Uracil-DNA_glycosylase-like_sf"/>
</dbReference>
<dbReference type="CDD" id="cd10030">
    <property type="entry name" value="UDG-F4_TTUDGA_SPO1dp_like"/>
    <property type="match status" value="1"/>
</dbReference>
<comment type="caution">
    <text evidence="13">The sequence shown here is derived from an EMBL/GenBank/DDBJ whole genome shotgun (WGS) entry which is preliminary data.</text>
</comment>
<evidence type="ECO:0000256" key="10">
    <source>
        <dbReference type="ARBA" id="ARBA00023014"/>
    </source>
</evidence>
<dbReference type="InterPro" id="IPR005122">
    <property type="entry name" value="Uracil-DNA_glycosylase-like"/>
</dbReference>
<dbReference type="InterPro" id="IPR005273">
    <property type="entry name" value="Ura-DNA_glyco_family4"/>
</dbReference>
<dbReference type="GO" id="GO:0004844">
    <property type="term" value="F:uracil DNA N-glycosylase activity"/>
    <property type="evidence" value="ECO:0007669"/>
    <property type="project" value="UniProtKB-EC"/>
</dbReference>
<keyword evidence="11" id="KW-0234">DNA repair</keyword>
<evidence type="ECO:0000256" key="11">
    <source>
        <dbReference type="ARBA" id="ARBA00023204"/>
    </source>
</evidence>
<dbReference type="Gene3D" id="3.40.470.10">
    <property type="entry name" value="Uracil-DNA glycosylase-like domain"/>
    <property type="match status" value="1"/>
</dbReference>
<accession>A0A532V0F2</accession>
<dbReference type="PANTHER" id="PTHR33693:SF1">
    <property type="entry name" value="TYPE-4 URACIL-DNA GLYCOSYLASE"/>
    <property type="match status" value="1"/>
</dbReference>
<dbReference type="Proteomes" id="UP000319619">
    <property type="component" value="Unassembled WGS sequence"/>
</dbReference>
<evidence type="ECO:0000259" key="12">
    <source>
        <dbReference type="SMART" id="SM00986"/>
    </source>
</evidence>
<keyword evidence="10" id="KW-0411">Iron-sulfur</keyword>
<dbReference type="SUPFAM" id="SSF52141">
    <property type="entry name" value="Uracil-DNA glycosylase-like"/>
    <property type="match status" value="1"/>
</dbReference>
<dbReference type="AlphaFoldDB" id="A0A532V0F2"/>
<dbReference type="InterPro" id="IPR051536">
    <property type="entry name" value="UDG_Type-4/5"/>
</dbReference>
<evidence type="ECO:0000256" key="6">
    <source>
        <dbReference type="ARBA" id="ARBA00022723"/>
    </source>
</evidence>
<dbReference type="SMART" id="SM00986">
    <property type="entry name" value="UDG"/>
    <property type="match status" value="1"/>
</dbReference>
<dbReference type="EC" id="3.2.2.27" evidence="3"/>
<evidence type="ECO:0000256" key="3">
    <source>
        <dbReference type="ARBA" id="ARBA00012030"/>
    </source>
</evidence>
<evidence type="ECO:0000256" key="7">
    <source>
        <dbReference type="ARBA" id="ARBA00022763"/>
    </source>
</evidence>
<keyword evidence="8" id="KW-0378">Hydrolase</keyword>
<evidence type="ECO:0000256" key="5">
    <source>
        <dbReference type="ARBA" id="ARBA00022485"/>
    </source>
</evidence>
<protein>
    <recommendedName>
        <fullName evidence="4">Type-4 uracil-DNA glycosylase</fullName>
        <ecNumber evidence="3">3.2.2.27</ecNumber>
    </recommendedName>
</protein>
<reference evidence="13 14" key="1">
    <citation type="submission" date="2017-06" db="EMBL/GenBank/DDBJ databases">
        <title>Novel microbial phyla capable of carbon fixation and sulfur reduction in deep-sea sediments.</title>
        <authorList>
            <person name="Huang J."/>
            <person name="Baker B."/>
            <person name="Wang Y."/>
        </authorList>
    </citation>
    <scope>NUCLEOTIDE SEQUENCE [LARGE SCALE GENOMIC DNA]</scope>
    <source>
        <strain evidence="13">B3_LCP</strain>
    </source>
</reference>
<dbReference type="GO" id="GO:0051539">
    <property type="term" value="F:4 iron, 4 sulfur cluster binding"/>
    <property type="evidence" value="ECO:0007669"/>
    <property type="project" value="UniProtKB-KW"/>
</dbReference>
<dbReference type="PANTHER" id="PTHR33693">
    <property type="entry name" value="TYPE-5 URACIL-DNA GLYCOSYLASE"/>
    <property type="match status" value="1"/>
</dbReference>
<feature type="domain" description="Uracil-DNA glycosylase-like" evidence="12">
    <location>
        <begin position="84"/>
        <end position="230"/>
    </location>
</feature>
<evidence type="ECO:0000256" key="4">
    <source>
        <dbReference type="ARBA" id="ARBA00019403"/>
    </source>
</evidence>
<evidence type="ECO:0000313" key="13">
    <source>
        <dbReference type="EMBL" id="TKJ40696.1"/>
    </source>
</evidence>
<evidence type="ECO:0000256" key="9">
    <source>
        <dbReference type="ARBA" id="ARBA00023004"/>
    </source>
</evidence>
<organism evidence="13 14">
    <name type="scientific">candidate division LCP-89 bacterium B3_LCP</name>
    <dbReference type="NCBI Taxonomy" id="2012998"/>
    <lineage>
        <taxon>Bacteria</taxon>
        <taxon>Pseudomonadati</taxon>
        <taxon>Bacteria division LCP-89</taxon>
    </lineage>
</organism>
<name>A0A532V0F2_UNCL8</name>